<dbReference type="InterPro" id="IPR008183">
    <property type="entry name" value="Aldose_1/G6P_1-epimerase"/>
</dbReference>
<dbReference type="InterPro" id="IPR014718">
    <property type="entry name" value="GH-type_carb-bd"/>
</dbReference>
<dbReference type="CDD" id="cd01081">
    <property type="entry name" value="Aldose_epim"/>
    <property type="match status" value="1"/>
</dbReference>
<gene>
    <name evidence="1" type="ORF">BBD42_02315</name>
</gene>
<evidence type="ECO:0000313" key="1">
    <source>
        <dbReference type="EMBL" id="ANY65430.1"/>
    </source>
</evidence>
<dbReference type="GO" id="GO:0030246">
    <property type="term" value="F:carbohydrate binding"/>
    <property type="evidence" value="ECO:0007669"/>
    <property type="project" value="InterPro"/>
</dbReference>
<organism evidence="1">
    <name type="scientific">Paenibacillus sp. BIHB 4019</name>
    <dbReference type="NCBI Taxonomy" id="1870819"/>
    <lineage>
        <taxon>Bacteria</taxon>
        <taxon>Bacillati</taxon>
        <taxon>Bacillota</taxon>
        <taxon>Bacilli</taxon>
        <taxon>Bacillales</taxon>
        <taxon>Paenibacillaceae</taxon>
        <taxon>Paenibacillus</taxon>
    </lineage>
</organism>
<accession>A0A1B2DCH9</accession>
<dbReference type="GO" id="GO:0016853">
    <property type="term" value="F:isomerase activity"/>
    <property type="evidence" value="ECO:0007669"/>
    <property type="project" value="InterPro"/>
</dbReference>
<proteinExistence type="predicted"/>
<dbReference type="AlphaFoldDB" id="A0A1B2DCH9"/>
<dbReference type="InterPro" id="IPR011013">
    <property type="entry name" value="Gal_mutarotase_sf_dom"/>
</dbReference>
<sequence>MSKQGQALEQAFHGEPAVWLKWGAYEAAVLPAVGANLIAFRDVEKGYHFLHEPAESEMAAFKASPGTHGIPVLFPPNRYQDGTFTMNGKTYTFPINEPRTGNHLHGFVHTAAWEVLDYGTLKTESFVLLQIAVDEQHPVYTYLPHRFAITLRYSLSDQGLFQHISVHNRGNDAMPCLIGFHTAINAPFAPQSSSEDYSFTLTAGKRWELNERMLPTGQFLPLSANEEKLKTTGASPYFEPLDNHYTVETRNGRNQMELTDAREQVTLVYDAGTAYKQWMVWNSNASGQFFCPEPQLNLVNAPNVDLPADEIGLVSLEPNGIWEETSRMYVKPAAK</sequence>
<dbReference type="GO" id="GO:0005975">
    <property type="term" value="P:carbohydrate metabolic process"/>
    <property type="evidence" value="ECO:0007669"/>
    <property type="project" value="InterPro"/>
</dbReference>
<protein>
    <submittedName>
        <fullName evidence="1">Aldose epimerase</fullName>
    </submittedName>
</protein>
<dbReference type="Pfam" id="PF01263">
    <property type="entry name" value="Aldose_epim"/>
    <property type="match status" value="1"/>
</dbReference>
<name>A0A1B2DCH9_9BACL</name>
<dbReference type="Gene3D" id="2.70.98.10">
    <property type="match status" value="1"/>
</dbReference>
<reference evidence="1" key="1">
    <citation type="submission" date="2016-08" db="EMBL/GenBank/DDBJ databases">
        <title>Complete Genome Seqeunce of Paenibacillus sp. BIHB 4019 from tea rhizoplane.</title>
        <authorList>
            <person name="Thakur R."/>
            <person name="Swarnkar M.K."/>
            <person name="Gulati A."/>
        </authorList>
    </citation>
    <scope>NUCLEOTIDE SEQUENCE [LARGE SCALE GENOMIC DNA]</scope>
    <source>
        <strain evidence="1">BIHB4019</strain>
    </source>
</reference>
<dbReference type="RefSeq" id="WP_099516826.1">
    <property type="nucleotide sequence ID" value="NZ_CP016808.1"/>
</dbReference>
<dbReference type="SUPFAM" id="SSF74650">
    <property type="entry name" value="Galactose mutarotase-like"/>
    <property type="match status" value="1"/>
</dbReference>
<dbReference type="EMBL" id="CP016808">
    <property type="protein sequence ID" value="ANY65430.1"/>
    <property type="molecule type" value="Genomic_DNA"/>
</dbReference>